<evidence type="ECO:0000256" key="2">
    <source>
        <dbReference type="ARBA" id="ARBA00022723"/>
    </source>
</evidence>
<dbReference type="AlphaFoldDB" id="A0A6A5AGV8"/>
<accession>A0A6A5AGV8</accession>
<reference evidence="7 8" key="1">
    <citation type="submission" date="2019-06" db="EMBL/GenBank/DDBJ databases">
        <title>Genomics analysis of Aphanomyces spp. identifies a new class of oomycete effector associated with host adaptation.</title>
        <authorList>
            <person name="Gaulin E."/>
        </authorList>
    </citation>
    <scope>NUCLEOTIDE SEQUENCE [LARGE SCALE GENOMIC DNA]</scope>
    <source>
        <strain evidence="7 8">E</strain>
    </source>
</reference>
<protein>
    <recommendedName>
        <fullName evidence="9">DNA-directed RNA polymerase I, II, and III subunit RPABC4</fullName>
    </recommendedName>
</protein>
<dbReference type="GO" id="GO:0005665">
    <property type="term" value="C:RNA polymerase II, core complex"/>
    <property type="evidence" value="ECO:0007669"/>
    <property type="project" value="TreeGrafter"/>
</dbReference>
<evidence type="ECO:0000256" key="1">
    <source>
        <dbReference type="ARBA" id="ARBA00004123"/>
    </source>
</evidence>
<dbReference type="PANTHER" id="PTHR12056:SF2">
    <property type="entry name" value="GEO11084P1"/>
    <property type="match status" value="1"/>
</dbReference>
<dbReference type="Proteomes" id="UP000469452">
    <property type="component" value="Unassembled WGS sequence"/>
</dbReference>
<comment type="subcellular location">
    <subcellularLocation>
        <location evidence="1">Nucleus</location>
    </subcellularLocation>
</comment>
<dbReference type="GO" id="GO:0006351">
    <property type="term" value="P:DNA-templated transcription"/>
    <property type="evidence" value="ECO:0007669"/>
    <property type="project" value="InterPro"/>
</dbReference>
<evidence type="ECO:0000313" key="7">
    <source>
        <dbReference type="EMBL" id="KAF0755319.1"/>
    </source>
</evidence>
<dbReference type="SMART" id="SM00659">
    <property type="entry name" value="RPOLCX"/>
    <property type="match status" value="1"/>
</dbReference>
<dbReference type="GO" id="GO:0003899">
    <property type="term" value="F:DNA-directed RNA polymerase activity"/>
    <property type="evidence" value="ECO:0007669"/>
    <property type="project" value="InterPro"/>
</dbReference>
<organism evidence="7 8">
    <name type="scientific">Aphanomyces astaci</name>
    <name type="common">Crayfish plague agent</name>
    <dbReference type="NCBI Taxonomy" id="112090"/>
    <lineage>
        <taxon>Eukaryota</taxon>
        <taxon>Sar</taxon>
        <taxon>Stramenopiles</taxon>
        <taxon>Oomycota</taxon>
        <taxon>Saprolegniomycetes</taxon>
        <taxon>Saprolegniales</taxon>
        <taxon>Verrucalvaceae</taxon>
        <taxon>Aphanomyces</taxon>
    </lineage>
</organism>
<dbReference type="InterPro" id="IPR039747">
    <property type="entry name" value="RPABC4"/>
</dbReference>
<proteinExistence type="inferred from homology"/>
<dbReference type="VEuPathDB" id="FungiDB:H257_02060"/>
<dbReference type="SUPFAM" id="SSF63393">
    <property type="entry name" value="RNA polymerase subunits"/>
    <property type="match status" value="1"/>
</dbReference>
<comment type="similarity">
    <text evidence="5">Belongs to the archaeal Rpo12/eukaryotic RPC10 RNA polymerase subunit family.</text>
</comment>
<comment type="caution">
    <text evidence="7">The sequence shown here is derived from an EMBL/GenBank/DDBJ whole genome shotgun (WGS) entry which is preliminary data.</text>
</comment>
<dbReference type="GO" id="GO:0005666">
    <property type="term" value="C:RNA polymerase III complex"/>
    <property type="evidence" value="ECO:0007669"/>
    <property type="project" value="TreeGrafter"/>
</dbReference>
<dbReference type="PANTHER" id="PTHR12056">
    <property type="entry name" value="DNA-DIRECTED RNA POLYMERASES I, II, AND III"/>
    <property type="match status" value="1"/>
</dbReference>
<dbReference type="GO" id="GO:0003677">
    <property type="term" value="F:DNA binding"/>
    <property type="evidence" value="ECO:0007669"/>
    <property type="project" value="InterPro"/>
</dbReference>
<feature type="region of interest" description="Disordered" evidence="6">
    <location>
        <begin position="75"/>
        <end position="97"/>
    </location>
</feature>
<keyword evidence="2" id="KW-0479">Metal-binding</keyword>
<dbReference type="Gene3D" id="2.20.28.30">
    <property type="entry name" value="RNA polymerase ii, chain L"/>
    <property type="match status" value="1"/>
</dbReference>
<dbReference type="FunFam" id="2.20.28.30:FF:000002">
    <property type="entry name" value="DNA-directed RNA polymerases II, IV and V subunit 12"/>
    <property type="match status" value="1"/>
</dbReference>
<keyword evidence="4" id="KW-0539">Nucleus</keyword>
<dbReference type="InterPro" id="IPR029040">
    <property type="entry name" value="RPABC4/Spt4"/>
</dbReference>
<evidence type="ECO:0000256" key="3">
    <source>
        <dbReference type="ARBA" id="ARBA00022833"/>
    </source>
</evidence>
<keyword evidence="3" id="KW-0862">Zinc</keyword>
<gene>
    <name evidence="7" type="ORF">AaE_005014</name>
</gene>
<dbReference type="EMBL" id="VJMI01010604">
    <property type="protein sequence ID" value="KAF0755319.1"/>
    <property type="molecule type" value="Genomic_DNA"/>
</dbReference>
<evidence type="ECO:0000256" key="6">
    <source>
        <dbReference type="SAM" id="MobiDB-lite"/>
    </source>
</evidence>
<name>A0A6A5AGV8_APHAT</name>
<dbReference type="GO" id="GO:0008270">
    <property type="term" value="F:zinc ion binding"/>
    <property type="evidence" value="ECO:0007669"/>
    <property type="project" value="InterPro"/>
</dbReference>
<dbReference type="Pfam" id="PF03604">
    <property type="entry name" value="Zn_ribbon_RPAB4"/>
    <property type="match status" value="1"/>
</dbReference>
<sequence>MSGSSWSGTYTLILTALEVARIKEGRVALQPAANRFVGGRRKVCDWSIWIFQFQPIISLQDVSISTETVRILHLPPPNDMDGSMTPAPTPGGTAGEYGSSAAMLKDPEIKYICGDCGIVNYLAARDPIRCRACGYRIMYKARTKRLIQFEAR</sequence>
<dbReference type="GO" id="GO:0005736">
    <property type="term" value="C:RNA polymerase I complex"/>
    <property type="evidence" value="ECO:0007669"/>
    <property type="project" value="TreeGrafter"/>
</dbReference>
<dbReference type="InterPro" id="IPR006591">
    <property type="entry name" value="RNAP_P/RPABC4"/>
</dbReference>
<evidence type="ECO:0000313" key="8">
    <source>
        <dbReference type="Proteomes" id="UP000469452"/>
    </source>
</evidence>
<evidence type="ECO:0000256" key="4">
    <source>
        <dbReference type="ARBA" id="ARBA00023242"/>
    </source>
</evidence>
<evidence type="ECO:0000256" key="5">
    <source>
        <dbReference type="ARBA" id="ARBA00025770"/>
    </source>
</evidence>
<evidence type="ECO:0008006" key="9">
    <source>
        <dbReference type="Google" id="ProtNLM"/>
    </source>
</evidence>